<protein>
    <submittedName>
        <fullName evidence="2">Uncharacterized protein</fullName>
    </submittedName>
</protein>
<feature type="compositionally biased region" description="Basic and acidic residues" evidence="1">
    <location>
        <begin position="330"/>
        <end position="341"/>
    </location>
</feature>
<sequence>MTKVDVPGAGEGSRWRFPPFPPRPEGVEIVLFGDFRPGGIAIDPDTEGFEIDAYGIRTVALQKVHDTDRCLSESIFKPPPKPVTGGPARPRQPPWYDVWTGREPVDPIQCDDDYDRLVHAIESFERNRKFPQHVRELWDDFRRYLGVLKYNRPEEKAKNTEILGDEEDDDPDVEDMSKDAHLNEDVEVKTSGIEEVPGEPMDVVVERAFGERGKDMLVNFLENPEREIKIYLSHHMRKQGLIWNDSNLKDVPRIICFFLRSLEVNHVFQNPNSSASLVRAQAVTDVALKELPLTAALARALPDDFGMACQSLWGRKALFFFQFQQPHAEDKDVSPMEKVDTTDGTLVEGGGPKGIVEDATGTAETDAPDANTNPDASDSHANGWTGDDGWGKGDANGGWLEGNGSASWSDVEMNEDSSETDANRWAAPCTPTLWSLLGPTTFPLTHTTGIVETSLRRAKSIVLPPSTPAPSPDVVALLAAQLARVVLEPWGEYDEYNVPEIRQTSRGAVSLDRPAPGAPKPPSSSKKAHNPWTDEITLLVKPELSETVCVGMGIQGTWVQIVRESDVVAAAAGGDAAPTAEKTVAPTSKKKKSKSPPSYWYFEEMLMVLPSYYAEH</sequence>
<evidence type="ECO:0000256" key="1">
    <source>
        <dbReference type="SAM" id="MobiDB-lite"/>
    </source>
</evidence>
<keyword evidence="3" id="KW-1185">Reference proteome</keyword>
<dbReference type="GO" id="GO:0031047">
    <property type="term" value="P:regulatory ncRNA-mediated gene silencing"/>
    <property type="evidence" value="ECO:0007669"/>
    <property type="project" value="InterPro"/>
</dbReference>
<organism evidence="2 3">
    <name type="scientific">Fistulina hepatica ATCC 64428</name>
    <dbReference type="NCBI Taxonomy" id="1128425"/>
    <lineage>
        <taxon>Eukaryota</taxon>
        <taxon>Fungi</taxon>
        <taxon>Dikarya</taxon>
        <taxon>Basidiomycota</taxon>
        <taxon>Agaricomycotina</taxon>
        <taxon>Agaricomycetes</taxon>
        <taxon>Agaricomycetidae</taxon>
        <taxon>Agaricales</taxon>
        <taxon>Fistulinaceae</taxon>
        <taxon>Fistulina</taxon>
    </lineage>
</organism>
<dbReference type="Proteomes" id="UP000054144">
    <property type="component" value="Unassembled WGS sequence"/>
</dbReference>
<dbReference type="OrthoDB" id="435402at2759"/>
<name>A0A0D7AIS7_9AGAR</name>
<gene>
    <name evidence="2" type="ORF">FISHEDRAFT_56575</name>
</gene>
<dbReference type="Pfam" id="PF09692">
    <property type="entry name" value="Arb1"/>
    <property type="match status" value="1"/>
</dbReference>
<accession>A0A0D7AIS7</accession>
<feature type="region of interest" description="Disordered" evidence="1">
    <location>
        <begin position="330"/>
        <end position="423"/>
    </location>
</feature>
<feature type="compositionally biased region" description="Gly residues" evidence="1">
    <location>
        <begin position="386"/>
        <end position="401"/>
    </location>
</feature>
<dbReference type="GO" id="GO:0033167">
    <property type="term" value="C:ARC complex"/>
    <property type="evidence" value="ECO:0007669"/>
    <property type="project" value="InterPro"/>
</dbReference>
<feature type="region of interest" description="Disordered" evidence="1">
    <location>
        <begin position="72"/>
        <end position="91"/>
    </location>
</feature>
<proteinExistence type="predicted"/>
<dbReference type="EMBL" id="KN881649">
    <property type="protein sequence ID" value="KIY51674.1"/>
    <property type="molecule type" value="Genomic_DNA"/>
</dbReference>
<evidence type="ECO:0000313" key="2">
    <source>
        <dbReference type="EMBL" id="KIY51674.1"/>
    </source>
</evidence>
<feature type="region of interest" description="Disordered" evidence="1">
    <location>
        <begin position="504"/>
        <end position="531"/>
    </location>
</feature>
<dbReference type="AlphaFoldDB" id="A0A0D7AIS7"/>
<reference evidence="2 3" key="1">
    <citation type="journal article" date="2015" name="Fungal Genet. Biol.">
        <title>Evolution of novel wood decay mechanisms in Agaricales revealed by the genome sequences of Fistulina hepatica and Cylindrobasidium torrendii.</title>
        <authorList>
            <person name="Floudas D."/>
            <person name="Held B.W."/>
            <person name="Riley R."/>
            <person name="Nagy L.G."/>
            <person name="Koehler G."/>
            <person name="Ransdell A.S."/>
            <person name="Younus H."/>
            <person name="Chow J."/>
            <person name="Chiniquy J."/>
            <person name="Lipzen A."/>
            <person name="Tritt A."/>
            <person name="Sun H."/>
            <person name="Haridas S."/>
            <person name="LaButti K."/>
            <person name="Ohm R.A."/>
            <person name="Kues U."/>
            <person name="Blanchette R.A."/>
            <person name="Grigoriev I.V."/>
            <person name="Minto R.E."/>
            <person name="Hibbett D.S."/>
        </authorList>
    </citation>
    <scope>NUCLEOTIDE SEQUENCE [LARGE SCALE GENOMIC DNA]</scope>
    <source>
        <strain evidence="2 3">ATCC 64428</strain>
    </source>
</reference>
<dbReference type="InterPro" id="IPR018606">
    <property type="entry name" value="Arb1"/>
</dbReference>
<feature type="region of interest" description="Disordered" evidence="1">
    <location>
        <begin position="572"/>
        <end position="596"/>
    </location>
</feature>
<evidence type="ECO:0000313" key="3">
    <source>
        <dbReference type="Proteomes" id="UP000054144"/>
    </source>
</evidence>
<feature type="compositionally biased region" description="Polar residues" evidence="1">
    <location>
        <begin position="370"/>
        <end position="382"/>
    </location>
</feature>